<dbReference type="AlphaFoldDB" id="A0A4Q1KBU5"/>
<name>A0A4Q1KBU5_9FLAO</name>
<feature type="transmembrane region" description="Helical" evidence="1">
    <location>
        <begin position="217"/>
        <end position="235"/>
    </location>
</feature>
<keyword evidence="3" id="KW-1185">Reference proteome</keyword>
<sequence>MTLNFTENSFLTKLLYTLCVLVLLLNSYETTFVVWGFTAFITLRKKYSVTFLRLQLLLGLVILVALFSAQFTAHKSYVYFKDISYLLKPMLGLAVGYNICKINGKRFFSTALYAGVLLAIIHILTILVCFFIFKITTMHLLRHYGGYFNDYEIYTLVLLIFSKEFQIKINPKTRLIFIVLLSISAFLYLARTNMIQFVVLIMAIKGYFILNAKNIKYLISVSAIVLAAYAAIYYSNPSRKGEGLEAFLYKIKIAPIESFKTKINEEDWKDFNDNYRSFENIITVRQVTDRGFPTILIGKGMGSTIDLGREMWTNDQEFIRYVPELHNTYMTMYLKAGLIGVFLTVLFMVYLGKMKVTSDPLVYQLNLLLLGSAIFLIVSNWVFLGLYLKLDNKSLILGFLIAYREILMNSKATPITEKNEY</sequence>
<evidence type="ECO:0000313" key="2">
    <source>
        <dbReference type="EMBL" id="RXR24352.1"/>
    </source>
</evidence>
<evidence type="ECO:0008006" key="4">
    <source>
        <dbReference type="Google" id="ProtNLM"/>
    </source>
</evidence>
<feature type="transmembrane region" description="Helical" evidence="1">
    <location>
        <begin position="363"/>
        <end position="388"/>
    </location>
</feature>
<protein>
    <recommendedName>
        <fullName evidence="4">O-antigen ligase domain-containing protein</fullName>
    </recommendedName>
</protein>
<proteinExistence type="predicted"/>
<evidence type="ECO:0000313" key="3">
    <source>
        <dbReference type="Proteomes" id="UP000289857"/>
    </source>
</evidence>
<evidence type="ECO:0000256" key="1">
    <source>
        <dbReference type="SAM" id="Phobius"/>
    </source>
</evidence>
<feature type="transmembrane region" description="Helical" evidence="1">
    <location>
        <begin position="112"/>
        <end position="133"/>
    </location>
</feature>
<organism evidence="2 3">
    <name type="scientific">Flavobacterium stagni</name>
    <dbReference type="NCBI Taxonomy" id="2506421"/>
    <lineage>
        <taxon>Bacteria</taxon>
        <taxon>Pseudomonadati</taxon>
        <taxon>Bacteroidota</taxon>
        <taxon>Flavobacteriia</taxon>
        <taxon>Flavobacteriales</taxon>
        <taxon>Flavobacteriaceae</taxon>
        <taxon>Flavobacterium</taxon>
    </lineage>
</organism>
<feature type="transmembrane region" description="Helical" evidence="1">
    <location>
        <begin position="332"/>
        <end position="351"/>
    </location>
</feature>
<keyword evidence="1" id="KW-1133">Transmembrane helix</keyword>
<dbReference type="RefSeq" id="WP_129460329.1">
    <property type="nucleotide sequence ID" value="NZ_SBKN01000001.1"/>
</dbReference>
<gene>
    <name evidence="2" type="ORF">EQG61_02600</name>
</gene>
<feature type="transmembrane region" description="Helical" evidence="1">
    <location>
        <begin position="14"/>
        <end position="43"/>
    </location>
</feature>
<feature type="transmembrane region" description="Helical" evidence="1">
    <location>
        <begin position="195"/>
        <end position="210"/>
    </location>
</feature>
<reference evidence="3" key="1">
    <citation type="submission" date="2019-01" db="EMBL/GenBank/DDBJ databases">
        <title>Cytophagaceae bacterium strain CAR-16.</title>
        <authorList>
            <person name="Chen W.-M."/>
        </authorList>
    </citation>
    <scope>NUCLEOTIDE SEQUENCE [LARGE SCALE GENOMIC DNA]</scope>
    <source>
        <strain evidence="3">WWJ-16</strain>
    </source>
</reference>
<keyword evidence="1" id="KW-0812">Transmembrane</keyword>
<dbReference type="OrthoDB" id="787277at2"/>
<comment type="caution">
    <text evidence="2">The sequence shown here is derived from an EMBL/GenBank/DDBJ whole genome shotgun (WGS) entry which is preliminary data.</text>
</comment>
<keyword evidence="1" id="KW-0472">Membrane</keyword>
<dbReference type="Proteomes" id="UP000289857">
    <property type="component" value="Unassembled WGS sequence"/>
</dbReference>
<dbReference type="EMBL" id="SBKN01000001">
    <property type="protein sequence ID" value="RXR24352.1"/>
    <property type="molecule type" value="Genomic_DNA"/>
</dbReference>
<feature type="transmembrane region" description="Helical" evidence="1">
    <location>
        <begin position="173"/>
        <end position="189"/>
    </location>
</feature>
<accession>A0A4Q1KBU5</accession>
<feature type="transmembrane region" description="Helical" evidence="1">
    <location>
        <begin position="50"/>
        <end position="71"/>
    </location>
</feature>